<gene>
    <name evidence="4" type="primary">prmC</name>
    <name evidence="8" type="ordered locus">Desku_3450</name>
</gene>
<dbReference type="NCBIfam" id="TIGR00536">
    <property type="entry name" value="hemK_fam"/>
    <property type="match status" value="1"/>
</dbReference>
<dbReference type="InterPro" id="IPR029063">
    <property type="entry name" value="SAM-dependent_MTases_sf"/>
</dbReference>
<dbReference type="PANTHER" id="PTHR18895:SF74">
    <property type="entry name" value="MTRF1L RELEASE FACTOR GLUTAMINE METHYLTRANSFERASE"/>
    <property type="match status" value="1"/>
</dbReference>
<dbReference type="SUPFAM" id="SSF53335">
    <property type="entry name" value="S-adenosyl-L-methionine-dependent methyltransferases"/>
    <property type="match status" value="1"/>
</dbReference>
<dbReference type="GO" id="GO:0102559">
    <property type="term" value="F:peptide chain release factor N(5)-glutamine methyltransferase activity"/>
    <property type="evidence" value="ECO:0007669"/>
    <property type="project" value="UniProtKB-EC"/>
</dbReference>
<dbReference type="Pfam" id="PF13847">
    <property type="entry name" value="Methyltransf_31"/>
    <property type="match status" value="1"/>
</dbReference>
<evidence type="ECO:0000313" key="9">
    <source>
        <dbReference type="Proteomes" id="UP000009229"/>
    </source>
</evidence>
<proteinExistence type="inferred from homology"/>
<dbReference type="GO" id="GO:0032259">
    <property type="term" value="P:methylation"/>
    <property type="evidence" value="ECO:0007669"/>
    <property type="project" value="UniProtKB-KW"/>
</dbReference>
<reference evidence="9" key="1">
    <citation type="submission" date="2011-05" db="EMBL/GenBank/DDBJ databases">
        <title>Complete sequence of Desulfotomaculum kuznetsovii DSM 6115.</title>
        <authorList>
            <person name="Lucas S."/>
            <person name="Han J."/>
            <person name="Lapidus A."/>
            <person name="Cheng J.-F."/>
            <person name="Goodwin L."/>
            <person name="Pitluck S."/>
            <person name="Peters L."/>
            <person name="Mikhailova N."/>
            <person name="Lu M."/>
            <person name="Saunders E."/>
            <person name="Han C."/>
            <person name="Tapia R."/>
            <person name="Land M."/>
            <person name="Hauser L."/>
            <person name="Kyrpides N."/>
            <person name="Ivanova N."/>
            <person name="Pagani I."/>
            <person name="Nazina T."/>
            <person name="Ivanova A."/>
            <person name="Parshina S."/>
            <person name="Kuever J."/>
            <person name="Muyzer G."/>
            <person name="Plugge C."/>
            <person name="Stams A."/>
            <person name="Woyke T."/>
        </authorList>
    </citation>
    <scope>NUCLEOTIDE SEQUENCE [LARGE SCALE GENOMIC DNA]</scope>
    <source>
        <strain evidence="9">DSM 6115 / VKM B-1805 / 17</strain>
    </source>
</reference>
<keyword evidence="9" id="KW-1185">Reference proteome</keyword>
<name>A0AAU8PTF7_DESK7</name>
<evidence type="ECO:0000256" key="5">
    <source>
        <dbReference type="SAM" id="MobiDB-lite"/>
    </source>
</evidence>
<evidence type="ECO:0000256" key="3">
    <source>
        <dbReference type="ARBA" id="ARBA00022691"/>
    </source>
</evidence>
<comment type="catalytic activity">
    <reaction evidence="4">
        <text>L-glutaminyl-[peptide chain release factor] + S-adenosyl-L-methionine = N(5)-methyl-L-glutaminyl-[peptide chain release factor] + S-adenosyl-L-homocysteine + H(+)</text>
        <dbReference type="Rhea" id="RHEA:42896"/>
        <dbReference type="Rhea" id="RHEA-COMP:10271"/>
        <dbReference type="Rhea" id="RHEA-COMP:10272"/>
        <dbReference type="ChEBI" id="CHEBI:15378"/>
        <dbReference type="ChEBI" id="CHEBI:30011"/>
        <dbReference type="ChEBI" id="CHEBI:57856"/>
        <dbReference type="ChEBI" id="CHEBI:59789"/>
        <dbReference type="ChEBI" id="CHEBI:61891"/>
        <dbReference type="EC" id="2.1.1.297"/>
    </reaction>
</comment>
<feature type="domain" description="Methyltransferase" evidence="6">
    <location>
        <begin position="123"/>
        <end position="251"/>
    </location>
</feature>
<feature type="binding site" evidence="4">
    <location>
        <position position="148"/>
    </location>
    <ligand>
        <name>S-adenosyl-L-methionine</name>
        <dbReference type="ChEBI" id="CHEBI:59789"/>
    </ligand>
</feature>
<keyword evidence="1 4" id="KW-0489">Methyltransferase</keyword>
<keyword evidence="2 4" id="KW-0808">Transferase</keyword>
<keyword evidence="3 4" id="KW-0949">S-adenosyl-L-methionine</keyword>
<evidence type="ECO:0000313" key="8">
    <source>
        <dbReference type="EMBL" id="AEG16930.1"/>
    </source>
</evidence>
<dbReference type="InterPro" id="IPR050320">
    <property type="entry name" value="N5-glutamine_MTase"/>
</dbReference>
<comment type="function">
    <text evidence="4">Methylates the class 1 translation termination release factors RF1/PrfA and RF2/PrfB on the glutamine residue of the universally conserved GGQ motif.</text>
</comment>
<dbReference type="InterPro" id="IPR025714">
    <property type="entry name" value="Methyltranfer_dom"/>
</dbReference>
<feature type="region of interest" description="Disordered" evidence="5">
    <location>
        <begin position="297"/>
        <end position="316"/>
    </location>
</feature>
<sequence length="316" mass="34225">MDIAAALARARAFLHQKGIDAAPLEAEVLLAHVTGTDRVGLYREANRPLSLEEEEKFQELLQRRAAGEPVAYLTGCREFMGLTFRVTRDVLIPRPETELLVEAALELFTGGTVPGEERLFLADVGTGSGAIAVSLARYLGRGTIYATDISPAALAVAAENARRHGVAGRIIFLAGDLLSPLQKVLPPGSLSLVAANLPYIPSAAVGQLMPDVTRYEPHLALDGGCDGLELYRRLIPQARELLAPGGYLLMEIDPSQAPLMARLLPEGIWRYRVRRDLAGRERLVVAQLMVSSPPGKPFRGDVLKSRPCGEYTGEKN</sequence>
<organism evidence="8 9">
    <name type="scientific">Desulfofundulus kuznetsovii (strain DSM 6115 / VKM B-1805 / 17)</name>
    <name type="common">Desulfotomaculum kuznetsovii</name>
    <dbReference type="NCBI Taxonomy" id="760568"/>
    <lineage>
        <taxon>Bacteria</taxon>
        <taxon>Bacillati</taxon>
        <taxon>Bacillota</taxon>
        <taxon>Clostridia</taxon>
        <taxon>Eubacteriales</taxon>
        <taxon>Peptococcaceae</taxon>
        <taxon>Desulfofundulus</taxon>
    </lineage>
</organism>
<dbReference type="PANTHER" id="PTHR18895">
    <property type="entry name" value="HEMK METHYLTRANSFERASE"/>
    <property type="match status" value="1"/>
</dbReference>
<dbReference type="Proteomes" id="UP000009229">
    <property type="component" value="Chromosome"/>
</dbReference>
<dbReference type="InterPro" id="IPR019874">
    <property type="entry name" value="RF_methyltr_PrmC"/>
</dbReference>
<feature type="domain" description="Release factor glutamine methyltransferase N-terminal" evidence="7">
    <location>
        <begin position="6"/>
        <end position="75"/>
    </location>
</feature>
<dbReference type="Gene3D" id="3.40.50.150">
    <property type="entry name" value="Vaccinia Virus protein VP39"/>
    <property type="match status" value="1"/>
</dbReference>
<dbReference type="Gene3D" id="1.10.8.10">
    <property type="entry name" value="DNA helicase RuvA subunit, C-terminal domain"/>
    <property type="match status" value="1"/>
</dbReference>
<feature type="binding site" evidence="4">
    <location>
        <begin position="125"/>
        <end position="129"/>
    </location>
    <ligand>
        <name>S-adenosyl-L-methionine</name>
        <dbReference type="ChEBI" id="CHEBI:59789"/>
    </ligand>
</feature>
<dbReference type="EC" id="2.1.1.297" evidence="4"/>
<evidence type="ECO:0000256" key="1">
    <source>
        <dbReference type="ARBA" id="ARBA00022603"/>
    </source>
</evidence>
<evidence type="ECO:0000256" key="4">
    <source>
        <dbReference type="HAMAP-Rule" id="MF_02126"/>
    </source>
</evidence>
<dbReference type="EMBL" id="CP002770">
    <property type="protein sequence ID" value="AEG16930.1"/>
    <property type="molecule type" value="Genomic_DNA"/>
</dbReference>
<comment type="caution">
    <text evidence="4">Lacks conserved residue(s) required for the propagation of feature annotation.</text>
</comment>
<dbReference type="KEGG" id="dku:Desku_3450"/>
<feature type="binding site" evidence="4">
    <location>
        <position position="196"/>
    </location>
    <ligand>
        <name>S-adenosyl-L-methionine</name>
        <dbReference type="ChEBI" id="CHEBI:59789"/>
    </ligand>
</feature>
<evidence type="ECO:0000259" key="6">
    <source>
        <dbReference type="Pfam" id="PF13847"/>
    </source>
</evidence>
<evidence type="ECO:0000259" key="7">
    <source>
        <dbReference type="Pfam" id="PF17827"/>
    </source>
</evidence>
<accession>A0AAU8PTF7</accession>
<dbReference type="Pfam" id="PF17827">
    <property type="entry name" value="PrmC_N"/>
    <property type="match status" value="1"/>
</dbReference>
<protein>
    <recommendedName>
        <fullName evidence="4">Release factor glutamine methyltransferase</fullName>
        <shortName evidence="4">RF MTase</shortName>
        <ecNumber evidence="4">2.1.1.297</ecNumber>
    </recommendedName>
    <alternativeName>
        <fullName evidence="4">N5-glutamine methyltransferase PrmC</fullName>
    </alternativeName>
    <alternativeName>
        <fullName evidence="4">Protein-(glutamine-N5) MTase PrmC</fullName>
    </alternativeName>
    <alternativeName>
        <fullName evidence="4">Protein-glutamine N-methyltransferase PrmC</fullName>
    </alternativeName>
</protein>
<dbReference type="RefSeq" id="WP_013824436.1">
    <property type="nucleotide sequence ID" value="NC_015573.1"/>
</dbReference>
<comment type="similarity">
    <text evidence="4">Belongs to the protein N5-glutamine methyltransferase family. PrmC subfamily.</text>
</comment>
<dbReference type="InterPro" id="IPR040758">
    <property type="entry name" value="PrmC_N"/>
</dbReference>
<dbReference type="AlphaFoldDB" id="A0AAU8PTF7"/>
<dbReference type="InterPro" id="IPR004556">
    <property type="entry name" value="HemK-like"/>
</dbReference>
<dbReference type="NCBIfam" id="TIGR03534">
    <property type="entry name" value="RF_mod_PrmC"/>
    <property type="match status" value="1"/>
</dbReference>
<evidence type="ECO:0000256" key="2">
    <source>
        <dbReference type="ARBA" id="ARBA00022679"/>
    </source>
</evidence>
<dbReference type="CDD" id="cd02440">
    <property type="entry name" value="AdoMet_MTases"/>
    <property type="match status" value="1"/>
</dbReference>
<dbReference type="HAMAP" id="MF_02126">
    <property type="entry name" value="RF_methyltr_PrmC"/>
    <property type="match status" value="1"/>
</dbReference>